<dbReference type="EMBL" id="JQ513383">
    <property type="protein sequence ID" value="AFA44648.1"/>
    <property type="molecule type" value="Genomic_DNA"/>
</dbReference>
<name>H6X4I2_9CAUD</name>
<keyword evidence="2" id="KW-1185">Reference proteome</keyword>
<dbReference type="Proteomes" id="UP000007524">
    <property type="component" value="Segment"/>
</dbReference>
<dbReference type="KEGG" id="vg:14012963"/>
<reference evidence="1 2" key="1">
    <citation type="journal article" date="2012" name="J. Virol.">
        <title>Genome of Klebsiella sp.-Infecting Bacteriophage vB_KleM_RaK2.</title>
        <authorList>
            <person name="Simoliunas E."/>
            <person name="Kaliniene L."/>
            <person name="Truncaite L."/>
            <person name="Klausa V."/>
            <person name="Zajanckauskaite A."/>
            <person name="Meskys R."/>
        </authorList>
    </citation>
    <scope>NUCLEOTIDE SEQUENCE [LARGE SCALE GENOMIC DNA]</scope>
</reference>
<sequence>MTKSEYYSVLNIQEACKGLYFTPYIEVMRSVFKLLQKEFSTKYKGTLISVKNDNEVFDVLINSYSITFILCYFETSGSIAVTRKYFDSDTKIRK</sequence>
<dbReference type="GeneID" id="14012963"/>
<evidence type="ECO:0000313" key="2">
    <source>
        <dbReference type="Proteomes" id="UP000007524"/>
    </source>
</evidence>
<protein>
    <submittedName>
        <fullName evidence="1">Uncharacterized protein</fullName>
    </submittedName>
</protein>
<proteinExistence type="predicted"/>
<accession>H6X4I2</accession>
<organism evidence="1 2">
    <name type="scientific">Klebsiella phage vB_KleM_RaK2</name>
    <dbReference type="NCBI Taxonomy" id="1147094"/>
    <lineage>
        <taxon>Viruses</taxon>
        <taxon>Duplodnaviria</taxon>
        <taxon>Heunggongvirae</taxon>
        <taxon>Uroviricota</taxon>
        <taxon>Caudoviricetes</taxon>
        <taxon>Alcyoneusvirus</taxon>
        <taxon>Alcyoneusvirus RaK2</taxon>
    </lineage>
</organism>
<evidence type="ECO:0000313" key="1">
    <source>
        <dbReference type="EMBL" id="AFA44648.1"/>
    </source>
</evidence>
<dbReference type="RefSeq" id="YP_007007530.1">
    <property type="nucleotide sequence ID" value="NC_019526.1"/>
</dbReference>
<gene>
    <name evidence="1" type="ORF">RaK2_00375</name>
</gene>